<dbReference type="VEuPathDB" id="FungiDB:CLCR_07840"/>
<gene>
    <name evidence="1" type="ORF">CLCR_07840</name>
</gene>
<dbReference type="AlphaFoldDB" id="A0A1C1CNB4"/>
<proteinExistence type="predicted"/>
<dbReference type="Proteomes" id="UP000094526">
    <property type="component" value="Unassembled WGS sequence"/>
</dbReference>
<reference evidence="2" key="1">
    <citation type="submission" date="2015-07" db="EMBL/GenBank/DDBJ databases">
        <authorList>
            <person name="Teixeira M.M."/>
            <person name="Souza R.C."/>
            <person name="Almeida L.G."/>
            <person name="Vicente V.A."/>
            <person name="de Hoog S."/>
            <person name="Bocca A.L."/>
            <person name="de Almeida S.R."/>
            <person name="Vasconcelos A.T."/>
            <person name="Felipe M.S."/>
        </authorList>
    </citation>
    <scope>NUCLEOTIDE SEQUENCE [LARGE SCALE GENOMIC DNA]</scope>
    <source>
        <strain evidence="2">KSF</strain>
    </source>
</reference>
<evidence type="ECO:0000313" key="2">
    <source>
        <dbReference type="Proteomes" id="UP000094526"/>
    </source>
</evidence>
<name>A0A1C1CNB4_9EURO</name>
<comment type="caution">
    <text evidence="1">The sequence shown here is derived from an EMBL/GenBank/DDBJ whole genome shotgun (WGS) entry which is preliminary data.</text>
</comment>
<protein>
    <submittedName>
        <fullName evidence="1">Uncharacterized protein</fullName>
    </submittedName>
</protein>
<keyword evidence="2" id="KW-1185">Reference proteome</keyword>
<sequence>MSYEMTGSQVVVAGEESNAAEDLSRLSFQTMNHRLRDLQSLMAESKLTSTIYNPITACAKSPEPRELEIYLSIRACIG</sequence>
<organism evidence="1 2">
    <name type="scientific">Cladophialophora carrionii</name>
    <dbReference type="NCBI Taxonomy" id="86049"/>
    <lineage>
        <taxon>Eukaryota</taxon>
        <taxon>Fungi</taxon>
        <taxon>Dikarya</taxon>
        <taxon>Ascomycota</taxon>
        <taxon>Pezizomycotina</taxon>
        <taxon>Eurotiomycetes</taxon>
        <taxon>Chaetothyriomycetidae</taxon>
        <taxon>Chaetothyriales</taxon>
        <taxon>Herpotrichiellaceae</taxon>
        <taxon>Cladophialophora</taxon>
    </lineage>
</organism>
<evidence type="ECO:0000313" key="1">
    <source>
        <dbReference type="EMBL" id="OCT49987.1"/>
    </source>
</evidence>
<accession>A0A1C1CNB4</accession>
<dbReference type="EMBL" id="LGRB01000010">
    <property type="protein sequence ID" value="OCT49987.1"/>
    <property type="molecule type" value="Genomic_DNA"/>
</dbReference>